<gene>
    <name evidence="3" type="ORF">HY29_04990</name>
</gene>
<evidence type="ECO:0000313" key="4">
    <source>
        <dbReference type="Proteomes" id="UP000027037"/>
    </source>
</evidence>
<accession>A0A062U2B9</accession>
<evidence type="ECO:0000259" key="2">
    <source>
        <dbReference type="Pfam" id="PF12728"/>
    </source>
</evidence>
<dbReference type="AlphaFoldDB" id="A0A062U2B9"/>
<dbReference type="InterPro" id="IPR009061">
    <property type="entry name" value="DNA-bd_dom_put_sf"/>
</dbReference>
<dbReference type="PATRIC" id="fig|1280946.3.peg.3090"/>
<dbReference type="EMBL" id="AWFF01000076">
    <property type="protein sequence ID" value="KCZ51893.1"/>
    <property type="molecule type" value="Genomic_DNA"/>
</dbReference>
<keyword evidence="4" id="KW-1185">Reference proteome</keyword>
<reference evidence="3 4" key="1">
    <citation type="journal article" date="2014" name="Antonie Van Leeuwenhoek">
        <title>Hyphomonas beringensis sp. nov. and Hyphomonas chukchiensis sp. nov., isolated from surface seawater of the Bering Sea and Chukchi Sea.</title>
        <authorList>
            <person name="Li C."/>
            <person name="Lai Q."/>
            <person name="Li G."/>
            <person name="Dong C."/>
            <person name="Wang J."/>
            <person name="Liao Y."/>
            <person name="Shao Z."/>
        </authorList>
    </citation>
    <scope>NUCLEOTIDE SEQUENCE [LARGE SCALE GENOMIC DNA]</scope>
    <source>
        <strain evidence="3 4">25B14_1</strain>
    </source>
</reference>
<feature type="domain" description="Helix-turn-helix" evidence="2">
    <location>
        <begin position="84"/>
        <end position="134"/>
    </location>
</feature>
<organism evidence="3 4">
    <name type="scientific">Hyphomonas beringensis</name>
    <dbReference type="NCBI Taxonomy" id="1280946"/>
    <lineage>
        <taxon>Bacteria</taxon>
        <taxon>Pseudomonadati</taxon>
        <taxon>Pseudomonadota</taxon>
        <taxon>Alphaproteobacteria</taxon>
        <taxon>Hyphomonadales</taxon>
        <taxon>Hyphomonadaceae</taxon>
        <taxon>Hyphomonas</taxon>
    </lineage>
</organism>
<dbReference type="eggNOG" id="ENOG5032BUU">
    <property type="taxonomic scope" value="Bacteria"/>
</dbReference>
<dbReference type="Proteomes" id="UP000027037">
    <property type="component" value="Unassembled WGS sequence"/>
</dbReference>
<protein>
    <recommendedName>
        <fullName evidence="2">Helix-turn-helix domain-containing protein</fullName>
    </recommendedName>
</protein>
<dbReference type="SUPFAM" id="SSF46955">
    <property type="entry name" value="Putative DNA-binding domain"/>
    <property type="match status" value="1"/>
</dbReference>
<sequence>MPKGSETKVLIRLSALHSNVRFLWELKGVASVWCKFDTLNLRMSWQSVRASSCVEERRSNAMTETNRSGEELRPKSNLPTPTEWMNTDETADHLGLKPKTLVNMRSLGTGPVYHKIGAKVWYRGKDIIAYTNGRRFMGTGLRDES</sequence>
<name>A0A062U2B9_9PROT</name>
<dbReference type="Pfam" id="PF12728">
    <property type="entry name" value="HTH_17"/>
    <property type="match status" value="1"/>
</dbReference>
<dbReference type="InterPro" id="IPR041657">
    <property type="entry name" value="HTH_17"/>
</dbReference>
<proteinExistence type="predicted"/>
<evidence type="ECO:0000313" key="3">
    <source>
        <dbReference type="EMBL" id="KCZ51893.1"/>
    </source>
</evidence>
<evidence type="ECO:0000256" key="1">
    <source>
        <dbReference type="SAM" id="MobiDB-lite"/>
    </source>
</evidence>
<feature type="region of interest" description="Disordered" evidence="1">
    <location>
        <begin position="59"/>
        <end position="84"/>
    </location>
</feature>
<comment type="caution">
    <text evidence="3">The sequence shown here is derived from an EMBL/GenBank/DDBJ whole genome shotgun (WGS) entry which is preliminary data.</text>
</comment>
<dbReference type="STRING" id="1280946.HY29_04990"/>